<evidence type="ECO:0000313" key="5">
    <source>
        <dbReference type="EMBL" id="OCL33065.1"/>
    </source>
</evidence>
<dbReference type="InterPro" id="IPR013785">
    <property type="entry name" value="Aldolase_TIM"/>
</dbReference>
<dbReference type="GO" id="GO:0008840">
    <property type="term" value="F:4-hydroxy-tetrahydrodipicolinate synthase activity"/>
    <property type="evidence" value="ECO:0007669"/>
    <property type="project" value="TreeGrafter"/>
</dbReference>
<dbReference type="RefSeq" id="WP_068752171.1">
    <property type="nucleotide sequence ID" value="NZ_LR214441.1"/>
</dbReference>
<dbReference type="SUPFAM" id="SSF51569">
    <property type="entry name" value="Aldolase"/>
    <property type="match status" value="1"/>
</dbReference>
<dbReference type="Proteomes" id="UP000093501">
    <property type="component" value="Unassembled WGS sequence"/>
</dbReference>
<proteinExistence type="inferred from homology"/>
<dbReference type="InterPro" id="IPR002220">
    <property type="entry name" value="DapA-like"/>
</dbReference>
<gene>
    <name evidence="5" type="ORF">BCR15_07245</name>
</gene>
<dbReference type="SMART" id="SM01130">
    <property type="entry name" value="DHDPS"/>
    <property type="match status" value="1"/>
</dbReference>
<protein>
    <submittedName>
        <fullName evidence="5">Dihydrodipicolinate synthase family protein</fullName>
    </submittedName>
</protein>
<dbReference type="Gene3D" id="3.20.20.70">
    <property type="entry name" value="Aldolase class I"/>
    <property type="match status" value="1"/>
</dbReference>
<evidence type="ECO:0000313" key="6">
    <source>
        <dbReference type="Proteomes" id="UP000093501"/>
    </source>
</evidence>
<accession>A0A1C0AKB9</accession>
<reference evidence="6" key="1">
    <citation type="submission" date="2016-07" db="EMBL/GenBank/DDBJ databases">
        <authorList>
            <person name="Florea S."/>
            <person name="Webb J.S."/>
            <person name="Jaromczyk J."/>
            <person name="Schardl C.L."/>
        </authorList>
    </citation>
    <scope>NUCLEOTIDE SEQUENCE [LARGE SCALE GENOMIC DNA]</scope>
    <source>
        <strain evidence="6">IPBSL-7</strain>
    </source>
</reference>
<evidence type="ECO:0000256" key="4">
    <source>
        <dbReference type="PIRNR" id="PIRNR001365"/>
    </source>
</evidence>
<keyword evidence="2 4" id="KW-0456">Lyase</keyword>
<comment type="similarity">
    <text evidence="1 4">Belongs to the DapA family.</text>
</comment>
<dbReference type="Pfam" id="PF00701">
    <property type="entry name" value="DHDPS"/>
    <property type="match status" value="1"/>
</dbReference>
<dbReference type="AlphaFoldDB" id="A0A1C0AKB9"/>
<evidence type="ECO:0000256" key="3">
    <source>
        <dbReference type="ARBA" id="ARBA00023270"/>
    </source>
</evidence>
<organism evidence="5 6">
    <name type="scientific">Tessaracoccus lapidicaptus</name>
    <dbReference type="NCBI Taxonomy" id="1427523"/>
    <lineage>
        <taxon>Bacteria</taxon>
        <taxon>Bacillati</taxon>
        <taxon>Actinomycetota</taxon>
        <taxon>Actinomycetes</taxon>
        <taxon>Propionibacteriales</taxon>
        <taxon>Propionibacteriaceae</taxon>
        <taxon>Tessaracoccus</taxon>
    </lineage>
</organism>
<dbReference type="PANTHER" id="PTHR12128:SF66">
    <property type="entry name" value="4-HYDROXY-2-OXOGLUTARATE ALDOLASE, MITOCHONDRIAL"/>
    <property type="match status" value="1"/>
</dbReference>
<sequence>MPNFRGIVPPVITPMHTDGSVDFESLDRLVDHLIDGGLHGLFILGSSGQVAYLTDSERDEVTARCVKRAAGRVPVLVGTPDFTARRIAETAKRAEDLGADAVVVTAPLYALNDVAEIERHFRIIADAVRVPVFAYNVPVRVHSYLGLATLMNLAKDGVIAGVKDSSGDDVGFRRLVAANRAAGHPLELLTGHEVMCDGMFLLGADGAVPGLGNVDPAGYARMWDAAQAGDWVAVRDEQDRIARLFEIAFVPQGRSGDAGGIGAFKQALASLGIIASGAMPAPMEPLASDDVAGIETILREVGLLA</sequence>
<dbReference type="GO" id="GO:0044281">
    <property type="term" value="P:small molecule metabolic process"/>
    <property type="evidence" value="ECO:0007669"/>
    <property type="project" value="UniProtKB-ARBA"/>
</dbReference>
<evidence type="ECO:0000256" key="2">
    <source>
        <dbReference type="ARBA" id="ARBA00023239"/>
    </source>
</evidence>
<dbReference type="PANTHER" id="PTHR12128">
    <property type="entry name" value="DIHYDRODIPICOLINATE SYNTHASE"/>
    <property type="match status" value="1"/>
</dbReference>
<comment type="caution">
    <text evidence="5">The sequence shown here is derived from an EMBL/GenBank/DDBJ whole genome shotgun (WGS) entry which is preliminary data.</text>
</comment>
<dbReference type="InterPro" id="IPR020625">
    <property type="entry name" value="Schiff_base-form_aldolases_AS"/>
</dbReference>
<dbReference type="EMBL" id="MBQD01000023">
    <property type="protein sequence ID" value="OCL33065.1"/>
    <property type="molecule type" value="Genomic_DNA"/>
</dbReference>
<keyword evidence="3" id="KW-0704">Schiff base</keyword>
<keyword evidence="6" id="KW-1185">Reference proteome</keyword>
<dbReference type="PROSITE" id="PS00666">
    <property type="entry name" value="DHDPS_2"/>
    <property type="match status" value="1"/>
</dbReference>
<name>A0A1C0AKB9_9ACTN</name>
<dbReference type="PIRSF" id="PIRSF001365">
    <property type="entry name" value="DHDPS"/>
    <property type="match status" value="1"/>
</dbReference>
<dbReference type="PRINTS" id="PR00146">
    <property type="entry name" value="DHPICSNTHASE"/>
</dbReference>
<evidence type="ECO:0000256" key="1">
    <source>
        <dbReference type="ARBA" id="ARBA00007592"/>
    </source>
</evidence>
<dbReference type="CDD" id="cd00408">
    <property type="entry name" value="DHDPS-like"/>
    <property type="match status" value="1"/>
</dbReference>